<dbReference type="Gene3D" id="3.40.30.10">
    <property type="entry name" value="Glutaredoxin"/>
    <property type="match status" value="1"/>
</dbReference>
<dbReference type="InterPro" id="IPR000866">
    <property type="entry name" value="AhpC/TSA"/>
</dbReference>
<evidence type="ECO:0000256" key="3">
    <source>
        <dbReference type="ARBA" id="ARBA00023157"/>
    </source>
</evidence>
<dbReference type="GO" id="GO:0016491">
    <property type="term" value="F:oxidoreductase activity"/>
    <property type="evidence" value="ECO:0007669"/>
    <property type="project" value="InterPro"/>
</dbReference>
<dbReference type="Pfam" id="PF00578">
    <property type="entry name" value="AhpC-TSA"/>
    <property type="match status" value="1"/>
</dbReference>
<name>A0A3B1ALR6_9ZZZZ</name>
<dbReference type="GO" id="GO:0017004">
    <property type="term" value="P:cytochrome complex assembly"/>
    <property type="evidence" value="ECO:0007669"/>
    <property type="project" value="UniProtKB-KW"/>
</dbReference>
<gene>
    <name evidence="6" type="ORF">MNBD_GAMMA22-1648</name>
</gene>
<evidence type="ECO:0000259" key="5">
    <source>
        <dbReference type="PROSITE" id="PS51352"/>
    </source>
</evidence>
<comment type="subcellular location">
    <subcellularLocation>
        <location evidence="1">Cell envelope</location>
    </subcellularLocation>
</comment>
<accession>A0A3B1ALR6</accession>
<dbReference type="GO" id="GO:0030313">
    <property type="term" value="C:cell envelope"/>
    <property type="evidence" value="ECO:0007669"/>
    <property type="project" value="UniProtKB-SubCell"/>
</dbReference>
<keyword evidence="2" id="KW-0201">Cytochrome c-type biogenesis</keyword>
<evidence type="ECO:0000256" key="1">
    <source>
        <dbReference type="ARBA" id="ARBA00004196"/>
    </source>
</evidence>
<organism evidence="6">
    <name type="scientific">hydrothermal vent metagenome</name>
    <dbReference type="NCBI Taxonomy" id="652676"/>
    <lineage>
        <taxon>unclassified sequences</taxon>
        <taxon>metagenomes</taxon>
        <taxon>ecological metagenomes</taxon>
    </lineage>
</organism>
<dbReference type="PANTHER" id="PTHR42852">
    <property type="entry name" value="THIOL:DISULFIDE INTERCHANGE PROTEIN DSBE"/>
    <property type="match status" value="1"/>
</dbReference>
<dbReference type="InterPro" id="IPR029058">
    <property type="entry name" value="AB_hydrolase_fold"/>
</dbReference>
<evidence type="ECO:0000313" key="6">
    <source>
        <dbReference type="EMBL" id="VAW94814.1"/>
    </source>
</evidence>
<dbReference type="GO" id="GO:0016209">
    <property type="term" value="F:antioxidant activity"/>
    <property type="evidence" value="ECO:0007669"/>
    <property type="project" value="InterPro"/>
</dbReference>
<dbReference type="CDD" id="cd02966">
    <property type="entry name" value="TlpA_like_family"/>
    <property type="match status" value="1"/>
</dbReference>
<dbReference type="EMBL" id="UOFS01000019">
    <property type="protein sequence ID" value="VAW94814.1"/>
    <property type="molecule type" value="Genomic_DNA"/>
</dbReference>
<sequence length="431" mass="49140">MKKVLFLIVVSFITQLLVISNSNATALSLTNTEQSLELDDGSEFTYQHFAAKKFTKPSSNTNTVALWILPSYPHQQRFYEFSQRLSDNGIEVWMVNILDDLFMPKGISSTRKLTGKYVAKLIKKMHQKTNKNVILIAESYSAIPVLRGAQQWQMSQPAKRYLTGAVLFSPNLFEAIPSLGMKPKFVDVAAYTNIPILLLQSEKSNTRGQLKQLLSNLEKNNASVFTSMLKNTIAIFYREDKTPETLQYLTTLPKKIATSLPLLESSPLPLFSKKINIKIKKTVPLDSELKKYKAKNQPLNINLKTVFGKQFKRSNYKGKITIVNFWATWCKPCLEEIPSLNRLKKIMKDKPFEIISINYAEKPEQIKQFMKTTKIDFPVLIDESGDQAVKWHVFAFPSTFVIAPDGKFHYGVNASIFWDSPEVISVLNDLY</sequence>
<dbReference type="PROSITE" id="PS51352">
    <property type="entry name" value="THIOREDOXIN_2"/>
    <property type="match status" value="1"/>
</dbReference>
<dbReference type="InterPro" id="IPR050553">
    <property type="entry name" value="Thioredoxin_ResA/DsbE_sf"/>
</dbReference>
<dbReference type="SUPFAM" id="SSF52833">
    <property type="entry name" value="Thioredoxin-like"/>
    <property type="match status" value="1"/>
</dbReference>
<dbReference type="InterPro" id="IPR036249">
    <property type="entry name" value="Thioredoxin-like_sf"/>
</dbReference>
<dbReference type="PANTHER" id="PTHR42852:SF6">
    <property type="entry name" value="THIOL:DISULFIDE INTERCHANGE PROTEIN DSBE"/>
    <property type="match status" value="1"/>
</dbReference>
<dbReference type="InterPro" id="IPR013766">
    <property type="entry name" value="Thioredoxin_domain"/>
</dbReference>
<proteinExistence type="predicted"/>
<reference evidence="6" key="1">
    <citation type="submission" date="2018-06" db="EMBL/GenBank/DDBJ databases">
        <authorList>
            <person name="Zhirakovskaya E."/>
        </authorList>
    </citation>
    <scope>NUCLEOTIDE SEQUENCE</scope>
</reference>
<evidence type="ECO:0000256" key="2">
    <source>
        <dbReference type="ARBA" id="ARBA00022748"/>
    </source>
</evidence>
<keyword evidence="4" id="KW-0676">Redox-active center</keyword>
<evidence type="ECO:0000256" key="4">
    <source>
        <dbReference type="ARBA" id="ARBA00023284"/>
    </source>
</evidence>
<dbReference type="SUPFAM" id="SSF53474">
    <property type="entry name" value="alpha/beta-Hydrolases"/>
    <property type="match status" value="1"/>
</dbReference>
<feature type="domain" description="Thioredoxin" evidence="5">
    <location>
        <begin position="262"/>
        <end position="431"/>
    </location>
</feature>
<dbReference type="AlphaFoldDB" id="A0A3B1ALR6"/>
<protein>
    <recommendedName>
        <fullName evidence="5">Thioredoxin domain-containing protein</fullName>
    </recommendedName>
</protein>
<keyword evidence="3" id="KW-1015">Disulfide bond</keyword>